<dbReference type="SUPFAM" id="SSF48695">
    <property type="entry name" value="Multiheme cytochromes"/>
    <property type="match status" value="1"/>
</dbReference>
<comment type="caution">
    <text evidence="3">The sequence shown here is derived from an EMBL/GenBank/DDBJ whole genome shotgun (WGS) entry which is preliminary data.</text>
</comment>
<protein>
    <recommendedName>
        <fullName evidence="2">Cytochrome c-552/4 domain-containing protein</fullName>
    </recommendedName>
</protein>
<dbReference type="Proteomes" id="UP000754644">
    <property type="component" value="Unassembled WGS sequence"/>
</dbReference>
<dbReference type="InterPro" id="IPR036280">
    <property type="entry name" value="Multihaem_cyt_sf"/>
</dbReference>
<dbReference type="Pfam" id="PF13435">
    <property type="entry name" value="Cytochrome_C554"/>
    <property type="match status" value="1"/>
</dbReference>
<dbReference type="InterPro" id="IPR023155">
    <property type="entry name" value="Cyt_c-552/4"/>
</dbReference>
<evidence type="ECO:0000256" key="1">
    <source>
        <dbReference type="ARBA" id="ARBA00022729"/>
    </source>
</evidence>
<name>A0A972VUM4_9GAMM</name>
<gene>
    <name evidence="3" type="ORF">HQ497_04200</name>
</gene>
<dbReference type="PANTHER" id="PTHR35038:SF6">
    <property type="entry name" value="SURFACE LOCALIZED DECAHEME CYTOCHROME C LIPOPROTEIN"/>
    <property type="match status" value="1"/>
</dbReference>
<dbReference type="InterPro" id="IPR051829">
    <property type="entry name" value="Multiheme_Cytochr_ET"/>
</dbReference>
<keyword evidence="1" id="KW-0732">Signal</keyword>
<dbReference type="GO" id="GO:0016491">
    <property type="term" value="F:oxidoreductase activity"/>
    <property type="evidence" value="ECO:0007669"/>
    <property type="project" value="TreeGrafter"/>
</dbReference>
<reference evidence="3" key="1">
    <citation type="submission" date="2020-05" db="EMBL/GenBank/DDBJ databases">
        <title>Sulfur intermediates as new biogeochemical hubs in an aquatic model microbial ecosystem.</title>
        <authorList>
            <person name="Vigneron A."/>
        </authorList>
    </citation>
    <scope>NUCLEOTIDE SEQUENCE</scope>
    <source>
        <strain evidence="3">Bin.250</strain>
    </source>
</reference>
<evidence type="ECO:0000313" key="3">
    <source>
        <dbReference type="EMBL" id="NQV64548.1"/>
    </source>
</evidence>
<proteinExistence type="predicted"/>
<dbReference type="AlphaFoldDB" id="A0A972VUM4"/>
<dbReference type="Gene3D" id="1.10.1130.10">
    <property type="entry name" value="Flavocytochrome C3, Chain A"/>
    <property type="match status" value="1"/>
</dbReference>
<organism evidence="3 4">
    <name type="scientific">SAR86 cluster bacterium</name>
    <dbReference type="NCBI Taxonomy" id="2030880"/>
    <lineage>
        <taxon>Bacteria</taxon>
        <taxon>Pseudomonadati</taxon>
        <taxon>Pseudomonadota</taxon>
        <taxon>Gammaproteobacteria</taxon>
        <taxon>SAR86 cluster</taxon>
    </lineage>
</organism>
<evidence type="ECO:0000259" key="2">
    <source>
        <dbReference type="Pfam" id="PF13435"/>
    </source>
</evidence>
<sequence>MMHQTHYISEPISASKSLSILLVVVGLFSSLLVAGSTIAAELPQNDQEIHLGVASCASGVCHGSVRPKSGSAVLQNEYVTWSRHDRHRIAYQTLLTPESARIATNLGLKNAHEASLCLDCHADNVAVEQQGEKFLLSDGVGCEACHGGAGDYISEHADAATDRQHNIDAGLYPADQAADRAKLCLSCHLGTADKFASHDIMGAGHPRLAFELDTFGILQPAHYLVDEDYRAEKWYGDSLVTWVIGQTRSTEQTLSLIETRLDSGGLFPELALFDCHTCHHPMSEPRWLANRTGLPPGSVRLNDANFVMLFALAQVAAPSLEMTLREQMTALHQAVARRQPLADLLASIRQNIAIIERDAVSQAGPTMPLRLLRAIAVAGSEDQFADYVAAEQATMAIDMLLNAASLRDEYRTWLDRLYADVSDEDAYNPDELLATMVEFNRLLSVR</sequence>
<evidence type="ECO:0000313" key="4">
    <source>
        <dbReference type="Proteomes" id="UP000754644"/>
    </source>
</evidence>
<dbReference type="EMBL" id="JABMOJ010000150">
    <property type="protein sequence ID" value="NQV64548.1"/>
    <property type="molecule type" value="Genomic_DNA"/>
</dbReference>
<accession>A0A972VUM4</accession>
<feature type="domain" description="Cytochrome c-552/4" evidence="2">
    <location>
        <begin position="75"/>
        <end position="147"/>
    </location>
</feature>
<dbReference type="PANTHER" id="PTHR35038">
    <property type="entry name" value="DISSIMILATORY SULFITE REDUCTASE SIRA"/>
    <property type="match status" value="1"/>
</dbReference>